<evidence type="ECO:0000256" key="1">
    <source>
        <dbReference type="ARBA" id="ARBA00022729"/>
    </source>
</evidence>
<dbReference type="PANTHER" id="PTHR35869">
    <property type="entry name" value="OUTER-MEMBRANE LIPOPROTEIN CARRIER PROTEIN"/>
    <property type="match status" value="1"/>
</dbReference>
<reference evidence="3 4" key="1">
    <citation type="submission" date="2019-12" db="EMBL/GenBank/DDBJ databases">
        <title>Genomic-based taxomic classification of the family Erythrobacteraceae.</title>
        <authorList>
            <person name="Xu L."/>
        </authorList>
    </citation>
    <scope>NUCLEOTIDE SEQUENCE [LARGE SCALE GENOMIC DNA]</scope>
    <source>
        <strain evidence="3 4">M0322</strain>
    </source>
</reference>
<protein>
    <submittedName>
        <fullName evidence="3">Outer membrane lipoprotein carrier protein LolA</fullName>
    </submittedName>
</protein>
<accession>A0A844YX72</accession>
<dbReference type="Gene3D" id="2.50.20.10">
    <property type="entry name" value="Lipoprotein localisation LolA/LolB/LppX"/>
    <property type="match status" value="1"/>
</dbReference>
<evidence type="ECO:0000313" key="4">
    <source>
        <dbReference type="Proteomes" id="UP000466966"/>
    </source>
</evidence>
<keyword evidence="4" id="KW-1185">Reference proteome</keyword>
<proteinExistence type="predicted"/>
<sequence length="228" mass="24740">MTDLTKTIAPFRARLRAAALAGLLVTTGVAAPALLAPAAPAQAQSTASNAQLNRAASALRAITTLRADFTQTDRNGQTMAGTLALRNPGRIRFQYSDANMLVVSNGSTLSVIDYEVQQVERWPIRNSPLGALLDPNRDISRYGRVVPTNTPGVISIRVDDPDRPEIPQITLIFVEKAGAPGGMELNSWVALDAQNNRTTVRLRNHRYGVAVPDSTFTFRDPRPTSRRP</sequence>
<dbReference type="AlphaFoldDB" id="A0A844YX72"/>
<keyword evidence="3" id="KW-0449">Lipoprotein</keyword>
<feature type="chain" id="PRO_5032912529" evidence="2">
    <location>
        <begin position="31"/>
        <end position="228"/>
    </location>
</feature>
<dbReference type="InterPro" id="IPR004564">
    <property type="entry name" value="OM_lipoprot_carrier_LolA-like"/>
</dbReference>
<dbReference type="SUPFAM" id="SSF89392">
    <property type="entry name" value="Prokaryotic lipoproteins and lipoprotein localization factors"/>
    <property type="match status" value="1"/>
</dbReference>
<gene>
    <name evidence="3" type="ORF">GRI99_01640</name>
</gene>
<dbReference type="Pfam" id="PF03548">
    <property type="entry name" value="LolA"/>
    <property type="match status" value="1"/>
</dbReference>
<feature type="signal peptide" evidence="2">
    <location>
        <begin position="1"/>
        <end position="30"/>
    </location>
</feature>
<keyword evidence="1 2" id="KW-0732">Signal</keyword>
<dbReference type="OrthoDB" id="9800501at2"/>
<evidence type="ECO:0000256" key="2">
    <source>
        <dbReference type="SAM" id="SignalP"/>
    </source>
</evidence>
<comment type="caution">
    <text evidence="3">The sequence shown here is derived from an EMBL/GenBank/DDBJ whole genome shotgun (WGS) entry which is preliminary data.</text>
</comment>
<dbReference type="CDD" id="cd16325">
    <property type="entry name" value="LolA"/>
    <property type="match status" value="1"/>
</dbReference>
<organism evidence="3 4">
    <name type="scientific">Alteraurantiacibacter buctensis</name>
    <dbReference type="NCBI Taxonomy" id="1503981"/>
    <lineage>
        <taxon>Bacteria</taxon>
        <taxon>Pseudomonadati</taxon>
        <taxon>Pseudomonadota</taxon>
        <taxon>Alphaproteobacteria</taxon>
        <taxon>Sphingomonadales</taxon>
        <taxon>Erythrobacteraceae</taxon>
        <taxon>Alteraurantiacibacter</taxon>
    </lineage>
</organism>
<dbReference type="Proteomes" id="UP000466966">
    <property type="component" value="Unassembled WGS sequence"/>
</dbReference>
<name>A0A844YX72_9SPHN</name>
<dbReference type="InterPro" id="IPR029046">
    <property type="entry name" value="LolA/LolB/LppX"/>
</dbReference>
<evidence type="ECO:0000313" key="3">
    <source>
        <dbReference type="EMBL" id="MXO70333.1"/>
    </source>
</evidence>
<dbReference type="RefSeq" id="WP_160770264.1">
    <property type="nucleotide sequence ID" value="NZ_WTYV01000001.1"/>
</dbReference>
<dbReference type="PANTHER" id="PTHR35869:SF1">
    <property type="entry name" value="OUTER-MEMBRANE LIPOPROTEIN CARRIER PROTEIN"/>
    <property type="match status" value="1"/>
</dbReference>
<dbReference type="EMBL" id="WTYV01000001">
    <property type="protein sequence ID" value="MXO70333.1"/>
    <property type="molecule type" value="Genomic_DNA"/>
</dbReference>